<dbReference type="Proteomes" id="UP000663853">
    <property type="component" value="Unassembled WGS sequence"/>
</dbReference>
<dbReference type="CDD" id="cd00866">
    <property type="entry name" value="PEBP_euk"/>
    <property type="match status" value="1"/>
</dbReference>
<comment type="caution">
    <text evidence="3">The sequence shown here is derived from an EMBL/GenBank/DDBJ whole genome shotgun (WGS) entry which is preliminary data.</text>
</comment>
<dbReference type="InterPro" id="IPR035810">
    <property type="entry name" value="PEBP_euk"/>
</dbReference>
<gene>
    <name evidence="3" type="ORF">RDB_LOCUS138971</name>
</gene>
<evidence type="ECO:0000313" key="3">
    <source>
        <dbReference type="EMBL" id="CAE6517098.1"/>
    </source>
</evidence>
<dbReference type="InterPro" id="IPR036610">
    <property type="entry name" value="PEBP-like_sf"/>
</dbReference>
<dbReference type="Pfam" id="PF01161">
    <property type="entry name" value="PBP"/>
    <property type="match status" value="1"/>
</dbReference>
<dbReference type="Gene3D" id="3.90.280.10">
    <property type="entry name" value="PEBP-like"/>
    <property type="match status" value="1"/>
</dbReference>
<dbReference type="EMBL" id="CAJMXA010003816">
    <property type="protein sequence ID" value="CAE6517098.1"/>
    <property type="molecule type" value="Genomic_DNA"/>
</dbReference>
<feature type="transmembrane region" description="Helical" evidence="2">
    <location>
        <begin position="18"/>
        <end position="37"/>
    </location>
</feature>
<dbReference type="PANTHER" id="PTHR11362">
    <property type="entry name" value="PHOSPHATIDYLETHANOLAMINE-BINDING PROTEIN"/>
    <property type="match status" value="1"/>
</dbReference>
<dbReference type="InterPro" id="IPR008914">
    <property type="entry name" value="PEBP"/>
</dbReference>
<dbReference type="PANTHER" id="PTHR11362:SF140">
    <property type="entry name" value="PEBP-LIKE PROTEIN"/>
    <property type="match status" value="1"/>
</dbReference>
<sequence>MAISCNAKRSCSLGRPPYTLLVSTVFLFLPAFIKMLFKTSAIVALAVAPYAFAQNTAVELKSIIAQFQNAKLTPDPITTFSPTALLGVTYGSSAIDAGKPQTVDAVKPQPKLTLTPVTDSSDVTASGTYTVAMIDADYVGASQAEGQTRHWLVNGVKATGTSAPWTLDTNAGTNITVYGGPFPAEGSGAHRYMLLVLAQPSTFSAPATPAANSPIEKFDFEAYVKSAGLGNIVAGSYITVEQGTSTVSAESTSSVNTATLSVASTAASGSATGSRAGSATGTSTAPASSSTNAASGRVVEWGMLGAAVLLGAVAL</sequence>
<evidence type="ECO:0000256" key="2">
    <source>
        <dbReference type="SAM" id="Phobius"/>
    </source>
</evidence>
<keyword evidence="2" id="KW-0472">Membrane</keyword>
<evidence type="ECO:0008006" key="5">
    <source>
        <dbReference type="Google" id="ProtNLM"/>
    </source>
</evidence>
<protein>
    <recommendedName>
        <fullName evidence="5">OV-16 antigen</fullName>
    </recommendedName>
</protein>
<accession>A0A8H3D6P8</accession>
<reference evidence="3" key="1">
    <citation type="submission" date="2021-01" db="EMBL/GenBank/DDBJ databases">
        <authorList>
            <person name="Kaushik A."/>
        </authorList>
    </citation>
    <scope>NUCLEOTIDE SEQUENCE</scope>
    <source>
        <strain evidence="3">AG6-10EEA</strain>
    </source>
</reference>
<evidence type="ECO:0000256" key="1">
    <source>
        <dbReference type="SAM" id="MobiDB-lite"/>
    </source>
</evidence>
<feature type="region of interest" description="Disordered" evidence="1">
    <location>
        <begin position="268"/>
        <end position="292"/>
    </location>
</feature>
<dbReference type="AlphaFoldDB" id="A0A8H3D6P8"/>
<keyword evidence="2" id="KW-1133">Transmembrane helix</keyword>
<keyword evidence="2" id="KW-0812">Transmembrane</keyword>
<evidence type="ECO:0000313" key="4">
    <source>
        <dbReference type="Proteomes" id="UP000663853"/>
    </source>
</evidence>
<dbReference type="SUPFAM" id="SSF49777">
    <property type="entry name" value="PEBP-like"/>
    <property type="match status" value="1"/>
</dbReference>
<organism evidence="3 4">
    <name type="scientific">Rhizoctonia solani</name>
    <dbReference type="NCBI Taxonomy" id="456999"/>
    <lineage>
        <taxon>Eukaryota</taxon>
        <taxon>Fungi</taxon>
        <taxon>Dikarya</taxon>
        <taxon>Basidiomycota</taxon>
        <taxon>Agaricomycotina</taxon>
        <taxon>Agaricomycetes</taxon>
        <taxon>Cantharellales</taxon>
        <taxon>Ceratobasidiaceae</taxon>
        <taxon>Rhizoctonia</taxon>
    </lineage>
</organism>
<name>A0A8H3D6P8_9AGAM</name>
<proteinExistence type="predicted"/>